<dbReference type="Gene3D" id="2.30.30.940">
    <property type="match status" value="1"/>
</dbReference>
<evidence type="ECO:0000313" key="3">
    <source>
        <dbReference type="EMBL" id="GEL26519.1"/>
    </source>
</evidence>
<sequence>MLTVSSGYSPEYLLNEVATGRENYYTGAVTEGETPGRWWGRGAEQLGLTGLVDAQDMRAVFERFLDPRAEGFRDPARWDEVATLGHTGRRFKTEDELFSAAVEREPNASPERRAELRAEAGKWVRQNVAFLDVTFSVQKSVTLLHTAFEAEETKARTAGDTDTAQAWGRFREAVEDAIWAGNNAALEHLSEKAGYSRVGHHGGAAGRYVDAHDWVGASFFQHDSRDHDPQLHIHNPILNRVQGPDGAWRTLDGRSIYRWRGAAGAVAERTTEERLTHALGTVFATRPDGKSREIVGVPPEAMDLISSRRRAVTAKAAELIAGFEERFGRAPNGLERDRLSRQATFATRRAKTHDGQTRAQVLDRVDTQLRAEVADGLAGVARSALDARGTGPAVQAWSPQAVIETALADVQQRKAGWTRSDLTRAINAALPDYLGTPDGTDISALLDQLADEGLRYAVPLDTERPGANALPAELQLANGESAYQAPGARLYATPDQLRTERILLAATADRDGAALSAPAAQRFLEGLRESGIELGVDQAAAVRGVLTSGARVESLIGPAGTGKSFVVGTLARAWSDPALHGDVGERRVFGLATSQVATDVLAGEGLAARNVARWLATQDRLAAPTAEDRTSGDDSGWRLRVGDLVVVDESAMTDTASLAAIHSHVDNAGAKLLLAGDHRQLAAVGAGGAMELLSGAGARYELADARRFTEEWERAASLRLRAGDESVLRDYHRHGRLLDSGTPEQAEAAASKAWLADTLAGRRSMLLVDTNEQAARLSAQLRAELVRLGRVSEHGVPLGRQGTYAGVGDLVEARANGWHLAGHEGNQRGPINRETYQVTAIQADGALQVTTTDGQQIVLPADYVTDHLVLAYASTVHSAQGATVDTTHTVVTPRTAASALYVGMSRGRATNTAHVATETIIEDPATGRPDQTVRRDPIVTLAAVLDPDGRTDSRSALATAIESTDESTSVRTAAELLADAAQLAATHRTATWLDELAADGTLSIRDRARIAAEDGAASLTRVLRSAELAGADARQILHDAIADRSLHGVRNATNVIYARITDTHRFDPDTTTWAERVPRVDDPDWQAYLDRLASAADERAAQLSDEVLAEPPAWAVREFGEPPADASDREEWKVDVGAVAAYREMRGYEGDADSLGPAPTPGQVEAFAAYRHAWRALGRPEIDRDEVEMSDGQLRMRVRAAEREAAWGPRYVANELAGTHQTAEAQRHKATLLAAEANLDGADHDQLHREMGEATALADALDARALELARLDDARASWLAHTAATRAAGERAQAELALRHADDTDPEPAVTAEEWLAAHRADQVEEDRHREITEDYELDQHDDRADDLDDDGARTVSAADIREIAAVEDRQLDEDAVRVPSADETTAAIDRAYRALAEIHARDAYDSHSEADEHAARQIRSDVDDHDTVDDEVWKDA</sequence>
<feature type="domain" description="TrwC relaxase" evidence="2">
    <location>
        <begin position="11"/>
        <end position="363"/>
    </location>
</feature>
<dbReference type="Pfam" id="PF13604">
    <property type="entry name" value="AAA_30"/>
    <property type="match status" value="1"/>
</dbReference>
<dbReference type="NCBIfam" id="NF041492">
    <property type="entry name" value="MobF"/>
    <property type="match status" value="1"/>
</dbReference>
<gene>
    <name evidence="3" type="ORF">PSU4_54730</name>
</gene>
<dbReference type="SUPFAM" id="SSF55464">
    <property type="entry name" value="Origin of replication-binding domain, RBD-like"/>
    <property type="match status" value="1"/>
</dbReference>
<protein>
    <recommendedName>
        <fullName evidence="2">TrwC relaxase domain-containing protein</fullName>
    </recommendedName>
</protein>
<dbReference type="Pfam" id="PF08751">
    <property type="entry name" value="TrwC"/>
    <property type="match status" value="1"/>
</dbReference>
<feature type="compositionally biased region" description="Basic and acidic residues" evidence="1">
    <location>
        <begin position="1404"/>
        <end position="1423"/>
    </location>
</feature>
<evidence type="ECO:0000313" key="4">
    <source>
        <dbReference type="Proteomes" id="UP000321685"/>
    </source>
</evidence>
<organism evidence="3 4">
    <name type="scientific">Pseudonocardia sulfidoxydans NBRC 16205</name>
    <dbReference type="NCBI Taxonomy" id="1223511"/>
    <lineage>
        <taxon>Bacteria</taxon>
        <taxon>Bacillati</taxon>
        <taxon>Actinomycetota</taxon>
        <taxon>Actinomycetes</taxon>
        <taxon>Pseudonocardiales</taxon>
        <taxon>Pseudonocardiaceae</taxon>
        <taxon>Pseudonocardia</taxon>
    </lineage>
</organism>
<accession>A0A511DNW8</accession>
<keyword evidence="4" id="KW-1185">Reference proteome</keyword>
<dbReference type="SUPFAM" id="SSF52540">
    <property type="entry name" value="P-loop containing nucleoside triphosphate hydrolases"/>
    <property type="match status" value="2"/>
</dbReference>
<evidence type="ECO:0000256" key="1">
    <source>
        <dbReference type="SAM" id="MobiDB-lite"/>
    </source>
</evidence>
<proteinExistence type="predicted"/>
<name>A0A511DNW8_9PSEU</name>
<dbReference type="EMBL" id="BJVJ01000095">
    <property type="protein sequence ID" value="GEL26519.1"/>
    <property type="molecule type" value="Genomic_DNA"/>
</dbReference>
<reference evidence="3 4" key="1">
    <citation type="submission" date="2019-07" db="EMBL/GenBank/DDBJ databases">
        <title>Whole genome shotgun sequence of Pseudonocardia sulfidoxydans NBRC 16205.</title>
        <authorList>
            <person name="Hosoyama A."/>
            <person name="Uohara A."/>
            <person name="Ohji S."/>
            <person name="Ichikawa N."/>
        </authorList>
    </citation>
    <scope>NUCLEOTIDE SEQUENCE [LARGE SCALE GENOMIC DNA]</scope>
    <source>
        <strain evidence="3 4">NBRC 16205</strain>
    </source>
</reference>
<dbReference type="Gene3D" id="3.40.50.300">
    <property type="entry name" value="P-loop containing nucleotide triphosphate hydrolases"/>
    <property type="match status" value="2"/>
</dbReference>
<comment type="caution">
    <text evidence="3">The sequence shown here is derived from an EMBL/GenBank/DDBJ whole genome shotgun (WGS) entry which is preliminary data.</text>
</comment>
<dbReference type="InterPro" id="IPR014862">
    <property type="entry name" value="TrwC"/>
</dbReference>
<feature type="region of interest" description="Disordered" evidence="1">
    <location>
        <begin position="1404"/>
        <end position="1437"/>
    </location>
</feature>
<dbReference type="InterPro" id="IPR027417">
    <property type="entry name" value="P-loop_NTPase"/>
</dbReference>
<evidence type="ECO:0000259" key="2">
    <source>
        <dbReference type="Pfam" id="PF08751"/>
    </source>
</evidence>
<dbReference type="Proteomes" id="UP000321685">
    <property type="component" value="Unassembled WGS sequence"/>
</dbReference>